<keyword evidence="1" id="KW-0812">Transmembrane</keyword>
<dbReference type="EMBL" id="ML977383">
    <property type="protein sequence ID" value="KAF2105348.1"/>
    <property type="molecule type" value="Genomic_DNA"/>
</dbReference>
<evidence type="ECO:0000313" key="3">
    <source>
        <dbReference type="Proteomes" id="UP000799770"/>
    </source>
</evidence>
<keyword evidence="1" id="KW-1133">Transmembrane helix</keyword>
<protein>
    <submittedName>
        <fullName evidence="2">Uncharacterized protein</fullName>
    </submittedName>
</protein>
<feature type="transmembrane region" description="Helical" evidence="1">
    <location>
        <begin position="74"/>
        <end position="91"/>
    </location>
</feature>
<keyword evidence="3" id="KW-1185">Reference proteome</keyword>
<accession>A0A6A5YGS3</accession>
<gene>
    <name evidence="2" type="ORF">BDV96DRAFT_509506</name>
</gene>
<proteinExistence type="predicted"/>
<evidence type="ECO:0000313" key="2">
    <source>
        <dbReference type="EMBL" id="KAF2105348.1"/>
    </source>
</evidence>
<dbReference type="OrthoDB" id="5278907at2759"/>
<name>A0A6A5YGS3_9PLEO</name>
<reference evidence="2" key="1">
    <citation type="journal article" date="2020" name="Stud. Mycol.">
        <title>101 Dothideomycetes genomes: a test case for predicting lifestyles and emergence of pathogens.</title>
        <authorList>
            <person name="Haridas S."/>
            <person name="Albert R."/>
            <person name="Binder M."/>
            <person name="Bloem J."/>
            <person name="Labutti K."/>
            <person name="Salamov A."/>
            <person name="Andreopoulos B."/>
            <person name="Baker S."/>
            <person name="Barry K."/>
            <person name="Bills G."/>
            <person name="Bluhm B."/>
            <person name="Cannon C."/>
            <person name="Castanera R."/>
            <person name="Culley D."/>
            <person name="Daum C."/>
            <person name="Ezra D."/>
            <person name="Gonzalez J."/>
            <person name="Henrissat B."/>
            <person name="Kuo A."/>
            <person name="Liang C."/>
            <person name="Lipzen A."/>
            <person name="Lutzoni F."/>
            <person name="Magnuson J."/>
            <person name="Mondo S."/>
            <person name="Nolan M."/>
            <person name="Ohm R."/>
            <person name="Pangilinan J."/>
            <person name="Park H.-J."/>
            <person name="Ramirez L."/>
            <person name="Alfaro M."/>
            <person name="Sun H."/>
            <person name="Tritt A."/>
            <person name="Yoshinaga Y."/>
            <person name="Zwiers L.-H."/>
            <person name="Turgeon B."/>
            <person name="Goodwin S."/>
            <person name="Spatafora J."/>
            <person name="Crous P."/>
            <person name="Grigoriev I."/>
        </authorList>
    </citation>
    <scope>NUCLEOTIDE SEQUENCE</scope>
    <source>
        <strain evidence="2">CBS 627.86</strain>
    </source>
</reference>
<evidence type="ECO:0000256" key="1">
    <source>
        <dbReference type="SAM" id="Phobius"/>
    </source>
</evidence>
<sequence>MSTFRNIVRRILGRPPPNQALPFDFARNRFRAKKKWPPNLHELTERQQFRIERKFKRRSLLKSQRPVWNKWVKIVQWNLIGGITVWTLFFADFRKDKMNPRPGEQPFEGLRNWVKDKFDGLWTHTASTQEKRSLPDER</sequence>
<dbReference type="Proteomes" id="UP000799770">
    <property type="component" value="Unassembled WGS sequence"/>
</dbReference>
<dbReference type="AlphaFoldDB" id="A0A6A5YGS3"/>
<organism evidence="2 3">
    <name type="scientific">Lophiotrema nucula</name>
    <dbReference type="NCBI Taxonomy" id="690887"/>
    <lineage>
        <taxon>Eukaryota</taxon>
        <taxon>Fungi</taxon>
        <taxon>Dikarya</taxon>
        <taxon>Ascomycota</taxon>
        <taxon>Pezizomycotina</taxon>
        <taxon>Dothideomycetes</taxon>
        <taxon>Pleosporomycetidae</taxon>
        <taxon>Pleosporales</taxon>
        <taxon>Lophiotremataceae</taxon>
        <taxon>Lophiotrema</taxon>
    </lineage>
</organism>
<keyword evidence="1" id="KW-0472">Membrane</keyword>